<keyword evidence="1" id="KW-0472">Membrane</keyword>
<protein>
    <recommendedName>
        <fullName evidence="2">DUF4350 domain-containing protein</fullName>
    </recommendedName>
</protein>
<keyword evidence="1" id="KW-0812">Transmembrane</keyword>
<name>A0A1I5WBR6_9PSEU</name>
<dbReference type="InterPro" id="IPR025646">
    <property type="entry name" value="DUF4350"/>
</dbReference>
<feature type="transmembrane region" description="Helical" evidence="1">
    <location>
        <begin position="21"/>
        <end position="41"/>
    </location>
</feature>
<evidence type="ECO:0000313" key="4">
    <source>
        <dbReference type="Proteomes" id="UP000198727"/>
    </source>
</evidence>
<dbReference type="RefSeq" id="WP_092530940.1">
    <property type="nucleotide sequence ID" value="NZ_FOWW01000005.1"/>
</dbReference>
<dbReference type="OrthoDB" id="5241668at2"/>
<dbReference type="EMBL" id="FOWW01000005">
    <property type="protein sequence ID" value="SFQ17173.1"/>
    <property type="molecule type" value="Genomic_DNA"/>
</dbReference>
<dbReference type="AlphaFoldDB" id="A0A1I5WBR6"/>
<dbReference type="Proteomes" id="UP000198727">
    <property type="component" value="Unassembled WGS sequence"/>
</dbReference>
<dbReference type="STRING" id="587909.SAMN05421810_10532"/>
<sequence length="384" mass="39188">MTVSTTSASPDAREVWRRARVPLGIALALVALAVLSTLLTGGEGGELDPRSVKEGGSRAVARLLDGEGVEVEPAGSATEATEALGALGGAATLLVTHPDRVLPEELARLTGRAGDVVLLRPGPDALAAVAERVRFAGPTEDRHRAPGCELPAARAAGPLTLGGLAYGTGDSGTGDSAVVTVCYGGVLARAATVTVLGDVAPLTNAALADEGNAALAMRLLGQHPRLVWYQPAPGDAALRGGGESIYDLVPRGWYFGLGQVAVAVLLLALWRARRLGPVVVEPLPVVVRGAETVEGRARLYRRAGAAEHAATALRDAARQRMLPALGLTAEAAAEPAVVVAAVAARTGRSEAEVGALLYGGLTGGEAQLVERADALDALEREVLQ</sequence>
<dbReference type="Pfam" id="PF14258">
    <property type="entry name" value="DUF4350"/>
    <property type="match status" value="1"/>
</dbReference>
<accession>A0A1I5WBR6</accession>
<gene>
    <name evidence="3" type="ORF">SAMN05421810_10532</name>
</gene>
<evidence type="ECO:0000256" key="1">
    <source>
        <dbReference type="SAM" id="Phobius"/>
    </source>
</evidence>
<feature type="domain" description="DUF4350" evidence="2">
    <location>
        <begin position="51"/>
        <end position="220"/>
    </location>
</feature>
<evidence type="ECO:0000313" key="3">
    <source>
        <dbReference type="EMBL" id="SFQ17173.1"/>
    </source>
</evidence>
<organism evidence="3 4">
    <name type="scientific">Amycolatopsis arida</name>
    <dbReference type="NCBI Taxonomy" id="587909"/>
    <lineage>
        <taxon>Bacteria</taxon>
        <taxon>Bacillati</taxon>
        <taxon>Actinomycetota</taxon>
        <taxon>Actinomycetes</taxon>
        <taxon>Pseudonocardiales</taxon>
        <taxon>Pseudonocardiaceae</taxon>
        <taxon>Amycolatopsis</taxon>
    </lineage>
</organism>
<reference evidence="4" key="1">
    <citation type="submission" date="2016-10" db="EMBL/GenBank/DDBJ databases">
        <authorList>
            <person name="Varghese N."/>
            <person name="Submissions S."/>
        </authorList>
    </citation>
    <scope>NUCLEOTIDE SEQUENCE [LARGE SCALE GENOMIC DNA]</scope>
    <source>
        <strain evidence="4">CGMCC 4.5579</strain>
    </source>
</reference>
<keyword evidence="4" id="KW-1185">Reference proteome</keyword>
<evidence type="ECO:0000259" key="2">
    <source>
        <dbReference type="Pfam" id="PF14258"/>
    </source>
</evidence>
<keyword evidence="1" id="KW-1133">Transmembrane helix</keyword>
<proteinExistence type="predicted"/>